<dbReference type="OrthoDB" id="676979at2759"/>
<accession>A0A8J5IND3</accession>
<sequence>MAEDRRRSLHFISVLLLFFLCSSLPPSFCSNGNREAIEIGTGMAISPRPSDFVNLLQYRAYLVIQRFKKTITSDPKNITGTWVGTRICSDGKGHGYSGFYCEGPPDKRNMPTVASVDFNGYHLAAPTVRGFIDKLPDLAIFHSNSNRFGGTVPNLTRLPFFYEIDLSNNVQTGLFPYSVLPLVNLSFLDLRYNGYSLQVPSAVFNIQTQVLFLNNNKFNGQIPANLGKTPANYITFAFNHFTGSIPRSIGQASNTLLEILFLGNQLSGCLPYEIGLLRKATVFDAGRNYLSGPIPLSFGCLKKVEQLNLAGNFLSGEVPDVVCRLANSTHGRLANLSLSDNYFTSVGKSCVKLIKRNVLHVEKNCIPGLPGQRPAADCERFLKQPKPVCPDAQYVPCRLPAEELQSEKEDAWAVADGATDRAPAASGYATYKALHPPKQEEAVDSP</sequence>
<evidence type="ECO:0000256" key="5">
    <source>
        <dbReference type="SAM" id="SignalP"/>
    </source>
</evidence>
<evidence type="ECO:0000256" key="4">
    <source>
        <dbReference type="ARBA" id="ARBA00022737"/>
    </source>
</evidence>
<name>A0A8J5IND3_ZINOF</name>
<evidence type="ECO:0000256" key="3">
    <source>
        <dbReference type="ARBA" id="ARBA00022729"/>
    </source>
</evidence>
<reference evidence="6 7" key="1">
    <citation type="submission" date="2020-08" db="EMBL/GenBank/DDBJ databases">
        <title>Plant Genome Project.</title>
        <authorList>
            <person name="Zhang R.-G."/>
        </authorList>
    </citation>
    <scope>NUCLEOTIDE SEQUENCE [LARGE SCALE GENOMIC DNA]</scope>
    <source>
        <tissue evidence="6">Rhizome</tissue>
    </source>
</reference>
<proteinExistence type="predicted"/>
<feature type="chain" id="PRO_5035249640" evidence="5">
    <location>
        <begin position="30"/>
        <end position="446"/>
    </location>
</feature>
<dbReference type="PANTHER" id="PTHR32093">
    <property type="entry name" value="LEUCINE-RICH REPEAT EXTENSIN-LIKE PROTEIN 3-RELATED"/>
    <property type="match status" value="1"/>
</dbReference>
<dbReference type="EMBL" id="JACMSC010000001">
    <property type="protein sequence ID" value="KAG6536693.1"/>
    <property type="molecule type" value="Genomic_DNA"/>
</dbReference>
<evidence type="ECO:0000256" key="1">
    <source>
        <dbReference type="ARBA" id="ARBA00004613"/>
    </source>
</evidence>
<keyword evidence="4" id="KW-0677">Repeat</keyword>
<feature type="signal peptide" evidence="5">
    <location>
        <begin position="1"/>
        <end position="29"/>
    </location>
</feature>
<comment type="subcellular location">
    <subcellularLocation>
        <location evidence="1">Secreted</location>
    </subcellularLocation>
</comment>
<dbReference type="AlphaFoldDB" id="A0A8J5IND3"/>
<keyword evidence="7" id="KW-1185">Reference proteome</keyword>
<dbReference type="GO" id="GO:0005576">
    <property type="term" value="C:extracellular region"/>
    <property type="evidence" value="ECO:0007669"/>
    <property type="project" value="UniProtKB-SubCell"/>
</dbReference>
<dbReference type="InterPro" id="IPR001611">
    <property type="entry name" value="Leu-rich_rpt"/>
</dbReference>
<evidence type="ECO:0000313" key="6">
    <source>
        <dbReference type="EMBL" id="KAG6536693.1"/>
    </source>
</evidence>
<dbReference type="PANTHER" id="PTHR32093:SF128">
    <property type="entry name" value="LEUCINE-RICH REPEAT-CONTAINING N-TERMINAL PLANT-TYPE DOMAIN-CONTAINING PROTEIN"/>
    <property type="match status" value="1"/>
</dbReference>
<dbReference type="Pfam" id="PF00560">
    <property type="entry name" value="LRR_1"/>
    <property type="match status" value="1"/>
</dbReference>
<protein>
    <submittedName>
        <fullName evidence="6">Uncharacterized protein</fullName>
    </submittedName>
</protein>
<evidence type="ECO:0000313" key="7">
    <source>
        <dbReference type="Proteomes" id="UP000734854"/>
    </source>
</evidence>
<gene>
    <name evidence="6" type="ORF">ZIOFF_001753</name>
</gene>
<keyword evidence="2" id="KW-0964">Secreted</keyword>
<evidence type="ECO:0000256" key="2">
    <source>
        <dbReference type="ARBA" id="ARBA00022525"/>
    </source>
</evidence>
<organism evidence="6 7">
    <name type="scientific">Zingiber officinale</name>
    <name type="common">Ginger</name>
    <name type="synonym">Amomum zingiber</name>
    <dbReference type="NCBI Taxonomy" id="94328"/>
    <lineage>
        <taxon>Eukaryota</taxon>
        <taxon>Viridiplantae</taxon>
        <taxon>Streptophyta</taxon>
        <taxon>Embryophyta</taxon>
        <taxon>Tracheophyta</taxon>
        <taxon>Spermatophyta</taxon>
        <taxon>Magnoliopsida</taxon>
        <taxon>Liliopsida</taxon>
        <taxon>Zingiberales</taxon>
        <taxon>Zingiberaceae</taxon>
        <taxon>Zingiber</taxon>
    </lineage>
</organism>
<dbReference type="Proteomes" id="UP000734854">
    <property type="component" value="Unassembled WGS sequence"/>
</dbReference>
<comment type="caution">
    <text evidence="6">The sequence shown here is derived from an EMBL/GenBank/DDBJ whole genome shotgun (WGS) entry which is preliminary data.</text>
</comment>
<keyword evidence="3 5" id="KW-0732">Signal</keyword>
<dbReference type="InterPro" id="IPR051582">
    <property type="entry name" value="LRR_extensin-like_regulator"/>
</dbReference>